<name>A0ABY2FFT0_9ACTN</name>
<dbReference type="Proteomes" id="UP000295060">
    <property type="component" value="Unassembled WGS sequence"/>
</dbReference>
<evidence type="ECO:0000256" key="1">
    <source>
        <dbReference type="SAM" id="MobiDB-lite"/>
    </source>
</evidence>
<evidence type="ECO:0008006" key="5">
    <source>
        <dbReference type="Google" id="ProtNLM"/>
    </source>
</evidence>
<evidence type="ECO:0000313" key="4">
    <source>
        <dbReference type="Proteomes" id="UP000295060"/>
    </source>
</evidence>
<keyword evidence="4" id="KW-1185">Reference proteome</keyword>
<feature type="region of interest" description="Disordered" evidence="1">
    <location>
        <begin position="21"/>
        <end position="41"/>
    </location>
</feature>
<dbReference type="EMBL" id="SODU01000002">
    <property type="protein sequence ID" value="TDW90211.1"/>
    <property type="molecule type" value="Genomic_DNA"/>
</dbReference>
<evidence type="ECO:0000256" key="2">
    <source>
        <dbReference type="SAM" id="SignalP"/>
    </source>
</evidence>
<dbReference type="PROSITE" id="PS51257">
    <property type="entry name" value="PROKAR_LIPOPROTEIN"/>
    <property type="match status" value="1"/>
</dbReference>
<comment type="caution">
    <text evidence="3">The sequence shown here is derived from an EMBL/GenBank/DDBJ whole genome shotgun (WGS) entry which is preliminary data.</text>
</comment>
<protein>
    <recommendedName>
        <fullName evidence="5">DUF3558 domain-containing protein</fullName>
    </recommendedName>
</protein>
<feature type="signal peptide" evidence="2">
    <location>
        <begin position="1"/>
        <end position="19"/>
    </location>
</feature>
<dbReference type="RefSeq" id="WP_134130299.1">
    <property type="nucleotide sequence ID" value="NZ_SODU01000002.1"/>
</dbReference>
<feature type="chain" id="PRO_5045699625" description="DUF3558 domain-containing protein" evidence="2">
    <location>
        <begin position="20"/>
        <end position="259"/>
    </location>
</feature>
<organism evidence="3 4">
    <name type="scientific">Kribbella pratensis</name>
    <dbReference type="NCBI Taxonomy" id="2512112"/>
    <lineage>
        <taxon>Bacteria</taxon>
        <taxon>Bacillati</taxon>
        <taxon>Actinomycetota</taxon>
        <taxon>Actinomycetes</taxon>
        <taxon>Propionibacteriales</taxon>
        <taxon>Kribbellaceae</taxon>
        <taxon>Kribbella</taxon>
    </lineage>
</organism>
<keyword evidence="2" id="KW-0732">Signal</keyword>
<evidence type="ECO:0000313" key="3">
    <source>
        <dbReference type="EMBL" id="TDW90211.1"/>
    </source>
</evidence>
<accession>A0ABY2FFT0</accession>
<reference evidence="3 4" key="1">
    <citation type="submission" date="2019-03" db="EMBL/GenBank/DDBJ databases">
        <title>Genomic Encyclopedia of Type Strains, Phase III (KMG-III): the genomes of soil and plant-associated and newly described type strains.</title>
        <authorList>
            <person name="Whitman W."/>
        </authorList>
    </citation>
    <scope>NUCLEOTIDE SEQUENCE [LARGE SCALE GENOMIC DNA]</scope>
    <source>
        <strain evidence="3 4">VKMAc-2574</strain>
    </source>
</reference>
<gene>
    <name evidence="3" type="ORF">EV137_4023</name>
</gene>
<feature type="compositionally biased region" description="Low complexity" evidence="1">
    <location>
        <begin position="27"/>
        <end position="41"/>
    </location>
</feature>
<proteinExistence type="predicted"/>
<sequence>MSRWLAAGICLAVSLSACTKPSRDADPGPSSGPSAPASVVPRMTPVPRVAVTPTTGPHQYAVKDLWSALPDAYGTHLLGKDYYPYPPRADWKPRTDPLAGRTVSPELCRDVIRYVGVPGVPGDFVAPATPGVAAFAALGPTTGPARPFVSVNIVELAAPLGDRLLDQRQPTPAECAHVQVDGRELASVVERPLPGFGVRARYIVRTYPIAGKAWTERTLQYRTATYVVLFRLDAYANPEASFLAFAGKTRDGLTSALKG</sequence>